<dbReference type="EMBL" id="HACG01020475">
    <property type="protein sequence ID" value="CEK67340.1"/>
    <property type="molecule type" value="Transcribed_RNA"/>
</dbReference>
<proteinExistence type="predicted"/>
<protein>
    <submittedName>
        <fullName evidence="1">Uncharacterized protein</fullName>
    </submittedName>
</protein>
<organism evidence="1">
    <name type="scientific">Arion vulgaris</name>
    <dbReference type="NCBI Taxonomy" id="1028688"/>
    <lineage>
        <taxon>Eukaryota</taxon>
        <taxon>Metazoa</taxon>
        <taxon>Spiralia</taxon>
        <taxon>Lophotrochozoa</taxon>
        <taxon>Mollusca</taxon>
        <taxon>Gastropoda</taxon>
        <taxon>Heterobranchia</taxon>
        <taxon>Euthyneura</taxon>
        <taxon>Panpulmonata</taxon>
        <taxon>Eupulmonata</taxon>
        <taxon>Stylommatophora</taxon>
        <taxon>Helicina</taxon>
        <taxon>Arionoidea</taxon>
        <taxon>Arionidae</taxon>
        <taxon>Arion</taxon>
    </lineage>
</organism>
<feature type="non-terminal residue" evidence="1">
    <location>
        <position position="1"/>
    </location>
</feature>
<accession>A0A0B6ZHV9</accession>
<dbReference type="AlphaFoldDB" id="A0A0B6ZHV9"/>
<gene>
    <name evidence="1" type="primary">ORF62265</name>
</gene>
<reference evidence="1" key="1">
    <citation type="submission" date="2014-12" db="EMBL/GenBank/DDBJ databases">
        <title>Insight into the proteome of Arion vulgaris.</title>
        <authorList>
            <person name="Aradska J."/>
            <person name="Bulat T."/>
            <person name="Smidak R."/>
            <person name="Sarate P."/>
            <person name="Gangsoo J."/>
            <person name="Sialana F."/>
            <person name="Bilban M."/>
            <person name="Lubec G."/>
        </authorList>
    </citation>
    <scope>NUCLEOTIDE SEQUENCE</scope>
    <source>
        <tissue evidence="1">Skin</tissue>
    </source>
</reference>
<sequence length="62" mass="6794">PSAEGIAQSTKSAALAKILRGSEKKKNTSEQSAMVQIRIKNLRKVRHGLIHLATETLINQDL</sequence>
<evidence type="ECO:0000313" key="1">
    <source>
        <dbReference type="EMBL" id="CEK67340.1"/>
    </source>
</evidence>
<name>A0A0B6ZHV9_9EUPU</name>